<dbReference type="InterPro" id="IPR036061">
    <property type="entry name" value="CheW-like_dom_sf"/>
</dbReference>
<keyword evidence="2" id="KW-1185">Reference proteome</keyword>
<dbReference type="EMBL" id="WHNW01000001">
    <property type="protein sequence ID" value="MPV85375.1"/>
    <property type="molecule type" value="Genomic_DNA"/>
</dbReference>
<protein>
    <recommendedName>
        <fullName evidence="3">CheW-like domain-containing protein</fullName>
    </recommendedName>
</protein>
<sequence length="157" mass="17456">MENLEVLFIPIGQRAIIVPKSLIEYILPYAPPLPSEYAHPTLVGSLIYKNRKVPVMDLAKLDDENPPSAKKHPSGEKNNFRLIIVSSVSEASPFLSYALIATAPPRIFNIAANTVEELDEPHSDLFYSKIKFGSELSYQYAYVPALDNIESSILATH</sequence>
<dbReference type="RefSeq" id="WP_152808556.1">
    <property type="nucleotide sequence ID" value="NZ_WHNW01000001.1"/>
</dbReference>
<evidence type="ECO:0008006" key="3">
    <source>
        <dbReference type="Google" id="ProtNLM"/>
    </source>
</evidence>
<evidence type="ECO:0000313" key="1">
    <source>
        <dbReference type="EMBL" id="MPV85375.1"/>
    </source>
</evidence>
<dbReference type="GO" id="GO:0007165">
    <property type="term" value="P:signal transduction"/>
    <property type="evidence" value="ECO:0007669"/>
    <property type="project" value="InterPro"/>
</dbReference>
<reference evidence="1 2" key="1">
    <citation type="submission" date="2019-10" db="EMBL/GenBank/DDBJ databases">
        <title>Cardiobacteriales fam. a chemoheterotrophic member of the order Cardiobacteriales, and proposal of Cardiobacteriales fam. nov.</title>
        <authorList>
            <person name="Wang C."/>
        </authorList>
    </citation>
    <scope>NUCLEOTIDE SEQUENCE [LARGE SCALE GENOMIC DNA]</scope>
    <source>
        <strain evidence="1 2">ML27</strain>
    </source>
</reference>
<dbReference type="InParanoid" id="A0A6N7EUT9"/>
<accession>A0A6N7EUT9</accession>
<organism evidence="1 2">
    <name type="scientific">Ostreibacterium oceani</name>
    <dbReference type="NCBI Taxonomy" id="2654998"/>
    <lineage>
        <taxon>Bacteria</taxon>
        <taxon>Pseudomonadati</taxon>
        <taxon>Pseudomonadota</taxon>
        <taxon>Gammaproteobacteria</taxon>
        <taxon>Cardiobacteriales</taxon>
        <taxon>Ostreibacteriaceae</taxon>
        <taxon>Ostreibacterium</taxon>
    </lineage>
</organism>
<dbReference type="SUPFAM" id="SSF50341">
    <property type="entry name" value="CheW-like"/>
    <property type="match status" value="1"/>
</dbReference>
<evidence type="ECO:0000313" key="2">
    <source>
        <dbReference type="Proteomes" id="UP000471298"/>
    </source>
</evidence>
<comment type="caution">
    <text evidence="1">The sequence shown here is derived from an EMBL/GenBank/DDBJ whole genome shotgun (WGS) entry which is preliminary data.</text>
</comment>
<proteinExistence type="predicted"/>
<dbReference type="Proteomes" id="UP000471298">
    <property type="component" value="Unassembled WGS sequence"/>
</dbReference>
<gene>
    <name evidence="1" type="ORF">GCU85_01330</name>
</gene>
<dbReference type="GO" id="GO:0006935">
    <property type="term" value="P:chemotaxis"/>
    <property type="evidence" value="ECO:0007669"/>
    <property type="project" value="InterPro"/>
</dbReference>
<name>A0A6N7EUT9_9GAMM</name>
<dbReference type="AlphaFoldDB" id="A0A6N7EUT9"/>